<dbReference type="InterPro" id="IPR016439">
    <property type="entry name" value="Lag1/Lac1-like"/>
</dbReference>
<name>M7C2R6_CHEMY</name>
<evidence type="ECO:0000256" key="1">
    <source>
        <dbReference type="ARBA" id="ARBA00004127"/>
    </source>
</evidence>
<dbReference type="GO" id="GO:0003677">
    <property type="term" value="F:DNA binding"/>
    <property type="evidence" value="ECO:0007669"/>
    <property type="project" value="UniProtKB-UniRule"/>
</dbReference>
<evidence type="ECO:0000256" key="7">
    <source>
        <dbReference type="PROSITE-ProRule" id="PRU00108"/>
    </source>
</evidence>
<organism evidence="10 11">
    <name type="scientific">Chelonia mydas</name>
    <name type="common">Green sea-turtle</name>
    <name type="synonym">Chelonia agassizi</name>
    <dbReference type="NCBI Taxonomy" id="8469"/>
    <lineage>
        <taxon>Eukaryota</taxon>
        <taxon>Metazoa</taxon>
        <taxon>Chordata</taxon>
        <taxon>Craniata</taxon>
        <taxon>Vertebrata</taxon>
        <taxon>Euteleostomi</taxon>
        <taxon>Archelosauria</taxon>
        <taxon>Testudinata</taxon>
        <taxon>Testudines</taxon>
        <taxon>Cryptodira</taxon>
        <taxon>Durocryptodira</taxon>
        <taxon>Americhelydia</taxon>
        <taxon>Chelonioidea</taxon>
        <taxon>Cheloniidae</taxon>
        <taxon>Chelonia</taxon>
    </lineage>
</organism>
<evidence type="ECO:0000259" key="9">
    <source>
        <dbReference type="PROSITE" id="PS50071"/>
    </source>
</evidence>
<dbReference type="AlphaFoldDB" id="M7C2R6"/>
<dbReference type="InterPro" id="IPR001356">
    <property type="entry name" value="HD"/>
</dbReference>
<evidence type="ECO:0000256" key="2">
    <source>
        <dbReference type="ARBA" id="ARBA00004586"/>
    </source>
</evidence>
<feature type="domain" description="Homeobox" evidence="9">
    <location>
        <begin position="49"/>
        <end position="93"/>
    </location>
</feature>
<evidence type="ECO:0000313" key="11">
    <source>
        <dbReference type="Proteomes" id="UP000031443"/>
    </source>
</evidence>
<comment type="subcellular location">
    <subcellularLocation>
        <location evidence="1">Endomembrane system</location>
        <topology evidence="1">Multi-pass membrane protein</topology>
    </subcellularLocation>
    <subcellularLocation>
        <location evidence="2">Endoplasmic reticulum membrane</location>
    </subcellularLocation>
    <subcellularLocation>
        <location evidence="7 8">Nucleus</location>
    </subcellularLocation>
</comment>
<gene>
    <name evidence="10" type="ORF">UY3_04017</name>
</gene>
<keyword evidence="7 8" id="KW-0371">Homeobox</keyword>
<dbReference type="InterPro" id="IPR009057">
    <property type="entry name" value="Homeodomain-like_sf"/>
</dbReference>
<comment type="catalytic activity">
    <reaction evidence="6">
        <text>sphinganine + octadecanoyl-CoA = N-(octadecanoyl)-sphinganine + CoA + H(+)</text>
        <dbReference type="Rhea" id="RHEA:36547"/>
        <dbReference type="ChEBI" id="CHEBI:15378"/>
        <dbReference type="ChEBI" id="CHEBI:57287"/>
        <dbReference type="ChEBI" id="CHEBI:57394"/>
        <dbReference type="ChEBI" id="CHEBI:57817"/>
        <dbReference type="ChEBI" id="CHEBI:67033"/>
    </reaction>
    <physiologicalReaction direction="left-to-right" evidence="6">
        <dbReference type="Rhea" id="RHEA:36548"/>
    </physiologicalReaction>
</comment>
<dbReference type="Pfam" id="PF00046">
    <property type="entry name" value="Homeodomain"/>
    <property type="match status" value="1"/>
</dbReference>
<dbReference type="CDD" id="cd00086">
    <property type="entry name" value="homeodomain"/>
    <property type="match status" value="1"/>
</dbReference>
<sequence length="406" mass="46048">MIRWVPYDCHKLVVLGCQQLHQGFIAKPCALGLKVQANGPQKAQPNAILEKVFTAITKHPDEKRLEGLSKQLDWDVRSIQRWFRQRRNQEKPSTLTKFCESILSSLRCWRNALGSRAASSWGHAAAEPSLTRSSVLRGTAFSRMEWKSINCMKKLVQIQTDIIFLSKCKQMDIVPKGLKVEIYLLPLYIYLWSPVPEKATAAGSCPPRFPAPERGSGREALTDGYRCILGSHQPPCHHDRERHCPPPPVSTPAAVKTDEFHDINKSVVCSPVVHKCTNRQSLQHLILIATPLVLVAAEVLQIEEHRVSCISNGNENSAELCRVRASRDMSETGKWYTELWKFFFKLLGKLRMEKVGLWELVSSFPELLVQIAVIPQSSVKMSHEALHQMTMQGTLAYLPKEHHIFY</sequence>
<dbReference type="GO" id="GO:0050291">
    <property type="term" value="F:sphingosine N-acyltransferase activity"/>
    <property type="evidence" value="ECO:0007669"/>
    <property type="project" value="InterPro"/>
</dbReference>
<proteinExistence type="predicted"/>
<dbReference type="GO" id="GO:0046513">
    <property type="term" value="P:ceramide biosynthetic process"/>
    <property type="evidence" value="ECO:0007669"/>
    <property type="project" value="InterPro"/>
</dbReference>
<keyword evidence="7 8" id="KW-0238">DNA-binding</keyword>
<evidence type="ECO:0000256" key="6">
    <source>
        <dbReference type="ARBA" id="ARBA00049036"/>
    </source>
</evidence>
<dbReference type="PANTHER" id="PTHR12560:SF43">
    <property type="entry name" value="CERAMIDE SYNTHASE 6"/>
    <property type="match status" value="1"/>
</dbReference>
<evidence type="ECO:0000256" key="3">
    <source>
        <dbReference type="ARBA" id="ARBA00004760"/>
    </source>
</evidence>
<accession>M7C2R6</accession>
<dbReference type="EMBL" id="KB518693">
    <property type="protein sequence ID" value="EMP38698.1"/>
    <property type="molecule type" value="Genomic_DNA"/>
</dbReference>
<dbReference type="Gene3D" id="1.10.10.60">
    <property type="entry name" value="Homeodomain-like"/>
    <property type="match status" value="1"/>
</dbReference>
<dbReference type="FunFam" id="1.10.10.60:FF:000020">
    <property type="entry name" value="Ceramide synthase 5"/>
    <property type="match status" value="1"/>
</dbReference>
<dbReference type="GO" id="GO:0005634">
    <property type="term" value="C:nucleus"/>
    <property type="evidence" value="ECO:0007669"/>
    <property type="project" value="UniProtKB-SubCell"/>
</dbReference>
<protein>
    <submittedName>
        <fullName evidence="10">LAG1 longevity assurance like protein 6</fullName>
    </submittedName>
</protein>
<feature type="DNA-binding region" description="Homeobox" evidence="7">
    <location>
        <begin position="51"/>
        <end position="94"/>
    </location>
</feature>
<dbReference type="PANTHER" id="PTHR12560">
    <property type="entry name" value="LONGEVITY ASSURANCE FACTOR 1 LAG1"/>
    <property type="match status" value="1"/>
</dbReference>
<comment type="pathway">
    <text evidence="4">Sphingolipid metabolism.</text>
</comment>
<evidence type="ECO:0000256" key="5">
    <source>
        <dbReference type="ARBA" id="ARBA00022516"/>
    </source>
</evidence>
<dbReference type="Proteomes" id="UP000031443">
    <property type="component" value="Unassembled WGS sequence"/>
</dbReference>
<dbReference type="PROSITE" id="PS50071">
    <property type="entry name" value="HOMEOBOX_2"/>
    <property type="match status" value="1"/>
</dbReference>
<comment type="pathway">
    <text evidence="3">Lipid metabolism; sphingolipid metabolism.</text>
</comment>
<dbReference type="STRING" id="8469.M7C2R6"/>
<keyword evidence="5" id="KW-0443">Lipid metabolism</keyword>
<keyword evidence="11" id="KW-1185">Reference proteome</keyword>
<dbReference type="GO" id="GO:0005789">
    <property type="term" value="C:endoplasmic reticulum membrane"/>
    <property type="evidence" value="ECO:0007669"/>
    <property type="project" value="UniProtKB-SubCell"/>
</dbReference>
<evidence type="ECO:0000256" key="4">
    <source>
        <dbReference type="ARBA" id="ARBA00004991"/>
    </source>
</evidence>
<evidence type="ECO:0000313" key="10">
    <source>
        <dbReference type="EMBL" id="EMP38698.1"/>
    </source>
</evidence>
<keyword evidence="5" id="KW-0444">Lipid biosynthesis</keyword>
<keyword evidence="7 8" id="KW-0539">Nucleus</keyword>
<evidence type="ECO:0000256" key="8">
    <source>
        <dbReference type="RuleBase" id="RU000682"/>
    </source>
</evidence>
<dbReference type="SUPFAM" id="SSF46689">
    <property type="entry name" value="Homeodomain-like"/>
    <property type="match status" value="1"/>
</dbReference>
<reference evidence="11" key="1">
    <citation type="journal article" date="2013" name="Nat. Genet.">
        <title>The draft genomes of soft-shell turtle and green sea turtle yield insights into the development and evolution of the turtle-specific body plan.</title>
        <authorList>
            <person name="Wang Z."/>
            <person name="Pascual-Anaya J."/>
            <person name="Zadissa A."/>
            <person name="Li W."/>
            <person name="Niimura Y."/>
            <person name="Huang Z."/>
            <person name="Li C."/>
            <person name="White S."/>
            <person name="Xiong Z."/>
            <person name="Fang D."/>
            <person name="Wang B."/>
            <person name="Ming Y."/>
            <person name="Chen Y."/>
            <person name="Zheng Y."/>
            <person name="Kuraku S."/>
            <person name="Pignatelli M."/>
            <person name="Herrero J."/>
            <person name="Beal K."/>
            <person name="Nozawa M."/>
            <person name="Li Q."/>
            <person name="Wang J."/>
            <person name="Zhang H."/>
            <person name="Yu L."/>
            <person name="Shigenobu S."/>
            <person name="Wang J."/>
            <person name="Liu J."/>
            <person name="Flicek P."/>
            <person name="Searle S."/>
            <person name="Wang J."/>
            <person name="Kuratani S."/>
            <person name="Yin Y."/>
            <person name="Aken B."/>
            <person name="Zhang G."/>
            <person name="Irie N."/>
        </authorList>
    </citation>
    <scope>NUCLEOTIDE SEQUENCE [LARGE SCALE GENOMIC DNA]</scope>
</reference>